<dbReference type="InterPro" id="IPR029058">
    <property type="entry name" value="AB_hydrolase_fold"/>
</dbReference>
<proteinExistence type="predicted"/>
<reference evidence="2" key="1">
    <citation type="submission" date="2019-10" db="EMBL/GenBank/DDBJ databases">
        <title>Draft genome sequence of Panacibacter sp. KCS-6.</title>
        <authorList>
            <person name="Yim K.J."/>
        </authorList>
    </citation>
    <scope>NUCLEOTIDE SEQUENCE</scope>
    <source>
        <strain evidence="2">KCS-6</strain>
    </source>
</reference>
<dbReference type="Proteomes" id="UP000598971">
    <property type="component" value="Unassembled WGS sequence"/>
</dbReference>
<sequence>MRKHATLCLFLSCLQITLGAQEADITPCTIYNALCSVDLRSAIATLKIDSLTGPDAIPYGIVPAPSTYHDVIYSDNRCDEKDTITYCESNSEKLIYTVYYPDSVTNKKIKYTNIACGLPAVVMFHGGSFEECSSLSSEGIRTVCIELALRGFVVFNVEYRRGVLVDRREVVPTIKNEYYASQQMHAIYRACQDARGAIRSIILRQRNSASFQDPFRIDTTRMFVGGISAGSFISLNTAYYPNQDMINAIFPGVAANLGDIEQNTFYYADTTVEYYPNLKGVLNMWGSLQVPLSYTNNQGGFFSQNGITPKPQITFHGRLDSVFFADSVFIFFSPNNMSQGINFSKESNCMAYGTQYQFPANNPATRDLLGLGGLNIYKFLKNLGVPAQLHIDCEAEHGLDDDSVNVGDPPYESNYGAASAVTRASTQSYIAGQAAVFFLAILKGEATSISGTTRFIECENFRHGCGATNLDDDDAGCDDTDDCP</sequence>
<keyword evidence="3" id="KW-1185">Reference proteome</keyword>
<dbReference type="SUPFAM" id="SSF53474">
    <property type="entry name" value="alpha/beta-Hydrolases"/>
    <property type="match status" value="1"/>
</dbReference>
<feature type="chain" id="PRO_5035186630" evidence="1">
    <location>
        <begin position="23"/>
        <end position="484"/>
    </location>
</feature>
<keyword evidence="1" id="KW-0732">Signal</keyword>
<comment type="caution">
    <text evidence="2">The sequence shown here is derived from an EMBL/GenBank/DDBJ whole genome shotgun (WGS) entry which is preliminary data.</text>
</comment>
<protein>
    <submittedName>
        <fullName evidence="2">Uncharacterized protein</fullName>
    </submittedName>
</protein>
<evidence type="ECO:0000313" key="2">
    <source>
        <dbReference type="EMBL" id="NNV54891.1"/>
    </source>
</evidence>
<dbReference type="AlphaFoldDB" id="A0A8J8JW29"/>
<dbReference type="RefSeq" id="WP_171606806.1">
    <property type="nucleotide sequence ID" value="NZ_WHPF01000003.1"/>
</dbReference>
<name>A0A8J8JW29_9BACT</name>
<gene>
    <name evidence="2" type="ORF">GD597_05415</name>
</gene>
<dbReference type="Gene3D" id="3.40.50.1820">
    <property type="entry name" value="alpha/beta hydrolase"/>
    <property type="match status" value="1"/>
</dbReference>
<feature type="signal peptide" evidence="1">
    <location>
        <begin position="1"/>
        <end position="22"/>
    </location>
</feature>
<dbReference type="EMBL" id="WHPF01000003">
    <property type="protein sequence ID" value="NNV54891.1"/>
    <property type="molecule type" value="Genomic_DNA"/>
</dbReference>
<evidence type="ECO:0000256" key="1">
    <source>
        <dbReference type="SAM" id="SignalP"/>
    </source>
</evidence>
<organism evidence="2 3">
    <name type="scientific">Limnovirga soli</name>
    <dbReference type="NCBI Taxonomy" id="2656915"/>
    <lineage>
        <taxon>Bacteria</taxon>
        <taxon>Pseudomonadati</taxon>
        <taxon>Bacteroidota</taxon>
        <taxon>Chitinophagia</taxon>
        <taxon>Chitinophagales</taxon>
        <taxon>Chitinophagaceae</taxon>
        <taxon>Limnovirga</taxon>
    </lineage>
</organism>
<evidence type="ECO:0000313" key="3">
    <source>
        <dbReference type="Proteomes" id="UP000598971"/>
    </source>
</evidence>
<accession>A0A8J8JW29</accession>